<organism evidence="1">
    <name type="scientific">Myoviridae sp. cttph48</name>
    <dbReference type="NCBI Taxonomy" id="2825196"/>
    <lineage>
        <taxon>Viruses</taxon>
        <taxon>Duplodnaviria</taxon>
        <taxon>Heunggongvirae</taxon>
        <taxon>Uroviricota</taxon>
        <taxon>Caudoviricetes</taxon>
    </lineage>
</organism>
<evidence type="ECO:0000313" key="1">
    <source>
        <dbReference type="EMBL" id="DAF87680.1"/>
    </source>
</evidence>
<sequence length="65" mass="7503">MTELFRRIMQKKIESRLEWNEIASNGGIKISSWMTGIPTSNPSDDDIRKIAPVLGTTYEWLKYGK</sequence>
<reference evidence="1" key="1">
    <citation type="journal article" date="2021" name="Proc. Natl. Acad. Sci. U.S.A.">
        <title>A Catalog of Tens of Thousands of Viruses from Human Metagenomes Reveals Hidden Associations with Chronic Diseases.</title>
        <authorList>
            <person name="Tisza M.J."/>
            <person name="Buck C.B."/>
        </authorList>
    </citation>
    <scope>NUCLEOTIDE SEQUENCE</scope>
    <source>
        <strain evidence="1">Cttph48</strain>
    </source>
</reference>
<dbReference type="Gene3D" id="1.10.260.40">
    <property type="entry name" value="lambda repressor-like DNA-binding domains"/>
    <property type="match status" value="1"/>
</dbReference>
<proteinExistence type="predicted"/>
<protein>
    <submittedName>
        <fullName evidence="1">Repressor protein C2</fullName>
    </submittedName>
</protein>
<dbReference type="GO" id="GO:0003677">
    <property type="term" value="F:DNA binding"/>
    <property type="evidence" value="ECO:0007669"/>
    <property type="project" value="InterPro"/>
</dbReference>
<name>A0A8S5TZN8_9CAUD</name>
<accession>A0A8S5TZN8</accession>
<dbReference type="InterPro" id="IPR010982">
    <property type="entry name" value="Lambda_DNA-bd_dom_sf"/>
</dbReference>
<dbReference type="EMBL" id="BK015966">
    <property type="protein sequence ID" value="DAF87680.1"/>
    <property type="molecule type" value="Genomic_DNA"/>
</dbReference>